<feature type="compositionally biased region" description="Polar residues" evidence="7">
    <location>
        <begin position="348"/>
        <end position="362"/>
    </location>
</feature>
<keyword evidence="5" id="KW-0804">Transcription</keyword>
<dbReference type="GO" id="GO:0001006">
    <property type="term" value="F:RNA polymerase III type 3 promoter sequence-specific DNA binding"/>
    <property type="evidence" value="ECO:0007669"/>
    <property type="project" value="TreeGrafter"/>
</dbReference>
<evidence type="ECO:0000256" key="6">
    <source>
        <dbReference type="ARBA" id="ARBA00023242"/>
    </source>
</evidence>
<feature type="compositionally biased region" description="Basic and acidic residues" evidence="7">
    <location>
        <begin position="144"/>
        <end position="164"/>
    </location>
</feature>
<dbReference type="GO" id="GO:0019185">
    <property type="term" value="C:snRNA-activating protein complex"/>
    <property type="evidence" value="ECO:0007669"/>
    <property type="project" value="TreeGrafter"/>
</dbReference>
<dbReference type="PANTHER" id="PTHR13421:SF16">
    <property type="entry name" value="SNRNA-ACTIVATING PROTEIN COMPLEX SUBUNIT 3"/>
    <property type="match status" value="1"/>
</dbReference>
<feature type="compositionally biased region" description="Basic and acidic residues" evidence="7">
    <location>
        <begin position="104"/>
        <end position="122"/>
    </location>
</feature>
<dbReference type="PANTHER" id="PTHR13421">
    <property type="entry name" value="SNRNA-ACTIVATING PROTEIN COMPLEX SUBUNIT 3"/>
    <property type="match status" value="1"/>
</dbReference>
<sequence length="701" mass="78289">MARRRLEAETGDPIPSEPLVPSTLALDRRSSKLKNLQALRQRCLQAAEEPSTIDYEVDQIRDAIRAKALDEDFSVALRERWQTWSRTANPFRSELASSAASELKSADRSASESEEPSEHSEAEDSVQQESHDSPNKKKRKRGVRGKETNKRVAESKVDPSEDYESIRRDREALLGDLDAVLPSAFRFNERQLKVYAHRLKTRYINSLDRPFEAKDIHRLLRPSKAAPQPSTSTATEALPAAPQPTVFTISFFSSSIDWTKVDTVARERADPLNSRDETEGDNTKDDYVKRICGDGLGGMKRAQTVELLSTQSLSDLHSSLFCWSDEQPERSEWRKRLRRQARLRCGMQQHSNEGSSTYSQSKQDGHAVQSHFDDDDDDDIALDDNKDVHYARFTGQPRQTDVALVIENKLYTKGLRHGDAIHEADYAVLLRKWTESTGNANLQAGWTSKGGDFNLRLNEMATIRVGQPYWLLHQGDCVHCFVVEQVRALRPSEQAAVRQGAAAASNVETAPAGTAFIPFPRVTWLSTPAMLRFAADTKHNWGLGHHILQWEGLVPLSHLAAGAEGKLAVDPPGSIHGDKFKANPWQVGNLRTVRRDEAMLRQKQGKCLSCSLRKAQVGILGGDSVRLPLASTKSDGFDSAQGERVIEGLDEHLTAICTPCAALLGLPTRPLALTGNSLQLDWERIDRDKHREAGWAVFPLY</sequence>
<evidence type="ECO:0000313" key="8">
    <source>
        <dbReference type="EMBL" id="TKY90165.1"/>
    </source>
</evidence>
<evidence type="ECO:0000313" key="9">
    <source>
        <dbReference type="Proteomes" id="UP000306050"/>
    </source>
</evidence>
<feature type="compositionally biased region" description="Low complexity" evidence="7">
    <location>
        <begin position="93"/>
        <end position="103"/>
    </location>
</feature>
<proteinExistence type="inferred from homology"/>
<dbReference type="GO" id="GO:0000978">
    <property type="term" value="F:RNA polymerase II cis-regulatory region sequence-specific DNA binding"/>
    <property type="evidence" value="ECO:0007669"/>
    <property type="project" value="TreeGrafter"/>
</dbReference>
<name>A0A4U7KZ47_9BASI</name>
<evidence type="ECO:0000256" key="2">
    <source>
        <dbReference type="ARBA" id="ARBA00010410"/>
    </source>
</evidence>
<evidence type="ECO:0000256" key="3">
    <source>
        <dbReference type="ARBA" id="ARBA00023015"/>
    </source>
</evidence>
<feature type="region of interest" description="Disordered" evidence="7">
    <location>
        <begin position="345"/>
        <end position="379"/>
    </location>
</feature>
<feature type="region of interest" description="Disordered" evidence="7">
    <location>
        <begin position="1"/>
        <end position="23"/>
    </location>
</feature>
<keyword evidence="6" id="KW-0539">Nucleus</keyword>
<dbReference type="GO" id="GO:0042796">
    <property type="term" value="P:snRNA transcription by RNA polymerase III"/>
    <property type="evidence" value="ECO:0007669"/>
    <property type="project" value="TreeGrafter"/>
</dbReference>
<dbReference type="RefSeq" id="XP_029742150.1">
    <property type="nucleotide sequence ID" value="XM_029880764.1"/>
</dbReference>
<dbReference type="GO" id="GO:0042795">
    <property type="term" value="P:snRNA transcription by RNA polymerase II"/>
    <property type="evidence" value="ECO:0007669"/>
    <property type="project" value="TreeGrafter"/>
</dbReference>
<organism evidence="8 9">
    <name type="scientific">Sporisorium graminicola</name>
    <dbReference type="NCBI Taxonomy" id="280036"/>
    <lineage>
        <taxon>Eukaryota</taxon>
        <taxon>Fungi</taxon>
        <taxon>Dikarya</taxon>
        <taxon>Basidiomycota</taxon>
        <taxon>Ustilaginomycotina</taxon>
        <taxon>Ustilaginomycetes</taxon>
        <taxon>Ustilaginales</taxon>
        <taxon>Ustilaginaceae</taxon>
        <taxon>Sporisorium</taxon>
    </lineage>
</organism>
<dbReference type="InterPro" id="IPR022042">
    <property type="entry name" value="snRNA-activating_su3"/>
</dbReference>
<dbReference type="EMBL" id="SRRM01000002">
    <property type="protein sequence ID" value="TKY90165.1"/>
    <property type="molecule type" value="Genomic_DNA"/>
</dbReference>
<keyword evidence="4" id="KW-0238">DNA-binding</keyword>
<dbReference type="GO" id="GO:0003681">
    <property type="term" value="F:bent DNA binding"/>
    <property type="evidence" value="ECO:0007669"/>
    <property type="project" value="TreeGrafter"/>
</dbReference>
<dbReference type="GO" id="GO:0001046">
    <property type="term" value="F:core promoter sequence-specific DNA binding"/>
    <property type="evidence" value="ECO:0007669"/>
    <property type="project" value="TreeGrafter"/>
</dbReference>
<keyword evidence="9" id="KW-1185">Reference proteome</keyword>
<protein>
    <submittedName>
        <fullName evidence="8">Uncharacterized protein</fullName>
    </submittedName>
</protein>
<keyword evidence="3" id="KW-0805">Transcription regulation</keyword>
<feature type="region of interest" description="Disordered" evidence="7">
    <location>
        <begin position="93"/>
        <end position="164"/>
    </location>
</feature>
<dbReference type="Pfam" id="PF12251">
    <property type="entry name" value="SNAPC3"/>
    <property type="match status" value="1"/>
</dbReference>
<dbReference type="KEGG" id="sgra:EX895_000163"/>
<dbReference type="GeneID" id="40723058"/>
<dbReference type="Proteomes" id="UP000306050">
    <property type="component" value="Chromosome SGRAM_1"/>
</dbReference>
<evidence type="ECO:0000256" key="4">
    <source>
        <dbReference type="ARBA" id="ARBA00023125"/>
    </source>
</evidence>
<evidence type="ECO:0000256" key="7">
    <source>
        <dbReference type="SAM" id="MobiDB-lite"/>
    </source>
</evidence>
<dbReference type="AlphaFoldDB" id="A0A4U7KZ47"/>
<gene>
    <name evidence="8" type="ORF">EX895_000163</name>
</gene>
<dbReference type="OrthoDB" id="3437960at2759"/>
<dbReference type="GO" id="GO:0005634">
    <property type="term" value="C:nucleus"/>
    <property type="evidence" value="ECO:0007669"/>
    <property type="project" value="UniProtKB-SubCell"/>
</dbReference>
<comment type="similarity">
    <text evidence="2">Belongs to the SNAPC3/SRD2 family.</text>
</comment>
<accession>A0A4U7KZ47</accession>
<comment type="caution">
    <text evidence="8">The sequence shown here is derived from an EMBL/GenBank/DDBJ whole genome shotgun (WGS) entry which is preliminary data.</text>
</comment>
<evidence type="ECO:0000256" key="5">
    <source>
        <dbReference type="ARBA" id="ARBA00023163"/>
    </source>
</evidence>
<evidence type="ECO:0000256" key="1">
    <source>
        <dbReference type="ARBA" id="ARBA00004123"/>
    </source>
</evidence>
<comment type="subcellular location">
    <subcellularLocation>
        <location evidence="1">Nucleus</location>
    </subcellularLocation>
</comment>
<reference evidence="8 9" key="1">
    <citation type="submission" date="2019-05" db="EMBL/GenBank/DDBJ databases">
        <title>Sporisorium graminicola CBS 10092 draft sequencing and annotation.</title>
        <authorList>
            <person name="Solano-Gonzalez S."/>
            <person name="Caddick M.X."/>
            <person name="Darby A."/>
        </authorList>
    </citation>
    <scope>NUCLEOTIDE SEQUENCE [LARGE SCALE GENOMIC DNA]</scope>
    <source>
        <strain evidence="8 9">CBS 10092</strain>
    </source>
</reference>